<dbReference type="InterPro" id="IPR005286">
    <property type="entry name" value="Cell_div_FtsE"/>
</dbReference>
<comment type="function">
    <text evidence="9">Part of the ABC transporter FtsEX involved in cellular division.</text>
</comment>
<dbReference type="Pfam" id="PF00005">
    <property type="entry name" value="ABC_tran"/>
    <property type="match status" value="1"/>
</dbReference>
<proteinExistence type="inferred from homology"/>
<dbReference type="GO" id="GO:0022857">
    <property type="term" value="F:transmembrane transporter activity"/>
    <property type="evidence" value="ECO:0007669"/>
    <property type="project" value="TreeGrafter"/>
</dbReference>
<dbReference type="PROSITE" id="PS00211">
    <property type="entry name" value="ABC_TRANSPORTER_1"/>
    <property type="match status" value="1"/>
</dbReference>
<evidence type="ECO:0000256" key="8">
    <source>
        <dbReference type="ARBA" id="ARBA00023306"/>
    </source>
</evidence>
<evidence type="ECO:0000256" key="6">
    <source>
        <dbReference type="ARBA" id="ARBA00022840"/>
    </source>
</evidence>
<evidence type="ECO:0000259" key="10">
    <source>
        <dbReference type="PROSITE" id="PS50893"/>
    </source>
</evidence>
<evidence type="ECO:0000256" key="7">
    <source>
        <dbReference type="ARBA" id="ARBA00023136"/>
    </source>
</evidence>
<dbReference type="GO" id="GO:0005524">
    <property type="term" value="F:ATP binding"/>
    <property type="evidence" value="ECO:0007669"/>
    <property type="project" value="UniProtKB-UniRule"/>
</dbReference>
<evidence type="ECO:0000313" key="11">
    <source>
        <dbReference type="EMBL" id="CDX05005.1"/>
    </source>
</evidence>
<dbReference type="InterPro" id="IPR003439">
    <property type="entry name" value="ABC_transporter-like_ATP-bd"/>
</dbReference>
<dbReference type="AlphaFoldDB" id="A0A098B9F5"/>
<dbReference type="PANTHER" id="PTHR24220:SF470">
    <property type="entry name" value="CELL DIVISION ATP-BINDING PROTEIN FTSE"/>
    <property type="match status" value="1"/>
</dbReference>
<keyword evidence="7 9" id="KW-0472">Membrane</keyword>
<dbReference type="GO" id="GO:0005886">
    <property type="term" value="C:plasma membrane"/>
    <property type="evidence" value="ECO:0007669"/>
    <property type="project" value="UniProtKB-SubCell"/>
</dbReference>
<dbReference type="PROSITE" id="PS50893">
    <property type="entry name" value="ABC_TRANSPORTER_2"/>
    <property type="match status" value="1"/>
</dbReference>
<dbReference type="PATRIC" id="fig|49338.4.peg.5511"/>
<dbReference type="InterPro" id="IPR003593">
    <property type="entry name" value="AAA+_ATPase"/>
</dbReference>
<evidence type="ECO:0000256" key="1">
    <source>
        <dbReference type="ARBA" id="ARBA00005417"/>
    </source>
</evidence>
<keyword evidence="5 9" id="KW-0547">Nucleotide-binding</keyword>
<keyword evidence="6 9" id="KW-0067">ATP-binding</keyword>
<dbReference type="RefSeq" id="WP_208926687.1">
    <property type="nucleotide sequence ID" value="NZ_LK996017.1"/>
</dbReference>
<evidence type="ECO:0000256" key="4">
    <source>
        <dbReference type="ARBA" id="ARBA00022618"/>
    </source>
</evidence>
<comment type="subunit">
    <text evidence="9">Homodimer. Forms a membrane-associated complex with FtsX.</text>
</comment>
<accession>A0A098B9F5</accession>
<keyword evidence="3 9" id="KW-1003">Cell membrane</keyword>
<name>A0A098B9F5_DESHA</name>
<dbReference type="NCBIfam" id="TIGR02673">
    <property type="entry name" value="FtsE"/>
    <property type="match status" value="1"/>
</dbReference>
<dbReference type="InterPro" id="IPR017871">
    <property type="entry name" value="ABC_transporter-like_CS"/>
</dbReference>
<organism evidence="11">
    <name type="scientific">Desulfitobacterium hafniense</name>
    <name type="common">Desulfitobacterium frappieri</name>
    <dbReference type="NCBI Taxonomy" id="49338"/>
    <lineage>
        <taxon>Bacteria</taxon>
        <taxon>Bacillati</taxon>
        <taxon>Bacillota</taxon>
        <taxon>Clostridia</taxon>
        <taxon>Eubacteriales</taxon>
        <taxon>Desulfitobacteriaceae</taxon>
        <taxon>Desulfitobacterium</taxon>
    </lineage>
</organism>
<dbReference type="PANTHER" id="PTHR24220">
    <property type="entry name" value="IMPORT ATP-BINDING PROTEIN"/>
    <property type="match status" value="1"/>
</dbReference>
<comment type="similarity">
    <text evidence="1 9">Belongs to the ABC transporter superfamily.</text>
</comment>
<protein>
    <recommendedName>
        <fullName evidence="2 9">Cell division ATP-binding protein FtsE</fullName>
    </recommendedName>
</protein>
<dbReference type="EMBL" id="LK996017">
    <property type="protein sequence ID" value="CDX05005.1"/>
    <property type="molecule type" value="Genomic_DNA"/>
</dbReference>
<feature type="domain" description="ABC transporter" evidence="10">
    <location>
        <begin position="2"/>
        <end position="227"/>
    </location>
</feature>
<keyword evidence="4 9" id="KW-0132">Cell division</keyword>
<dbReference type="GO" id="GO:0051301">
    <property type="term" value="P:cell division"/>
    <property type="evidence" value="ECO:0007669"/>
    <property type="project" value="UniProtKB-UniRule"/>
</dbReference>
<gene>
    <name evidence="9" type="primary">ftsE</name>
    <name evidence="11" type="ORF">DPCES_5119</name>
</gene>
<dbReference type="Gene3D" id="3.40.50.300">
    <property type="entry name" value="P-loop containing nucleotide triphosphate hydrolases"/>
    <property type="match status" value="1"/>
</dbReference>
<reference evidence="11" key="1">
    <citation type="submission" date="2014-07" db="EMBL/GenBank/DDBJ databases">
        <authorList>
            <person name="Hornung V.Bastian."/>
        </authorList>
    </citation>
    <scope>NUCLEOTIDE SEQUENCE</scope>
    <source>
        <strain evidence="11">PCE-S</strain>
    </source>
</reference>
<dbReference type="SMART" id="SM00382">
    <property type="entry name" value="AAA"/>
    <property type="match status" value="1"/>
</dbReference>
<comment type="subcellular location">
    <subcellularLocation>
        <location evidence="9">Cell membrane</location>
        <topology evidence="9">Peripheral membrane protein</topology>
        <orientation evidence="9">Cytoplasmic side</orientation>
    </subcellularLocation>
</comment>
<dbReference type="InterPro" id="IPR027417">
    <property type="entry name" value="P-loop_NTPase"/>
</dbReference>
<dbReference type="InterPro" id="IPR015854">
    <property type="entry name" value="ABC_transpr_LolD-like"/>
</dbReference>
<keyword evidence="8 9" id="KW-0131">Cell cycle</keyword>
<evidence type="ECO:0000256" key="9">
    <source>
        <dbReference type="RuleBase" id="RU365094"/>
    </source>
</evidence>
<evidence type="ECO:0000256" key="3">
    <source>
        <dbReference type="ARBA" id="ARBA00022475"/>
    </source>
</evidence>
<dbReference type="GO" id="GO:0016887">
    <property type="term" value="F:ATP hydrolysis activity"/>
    <property type="evidence" value="ECO:0007669"/>
    <property type="project" value="InterPro"/>
</dbReference>
<evidence type="ECO:0000256" key="2">
    <source>
        <dbReference type="ARBA" id="ARBA00020019"/>
    </source>
</evidence>
<dbReference type="FunFam" id="3.40.50.300:FF:000056">
    <property type="entry name" value="Cell division ATP-binding protein FtsE"/>
    <property type="match status" value="1"/>
</dbReference>
<dbReference type="SUPFAM" id="SSF52540">
    <property type="entry name" value="P-loop containing nucleoside triphosphate hydrolases"/>
    <property type="match status" value="1"/>
</dbReference>
<evidence type="ECO:0000256" key="5">
    <source>
        <dbReference type="ARBA" id="ARBA00022741"/>
    </source>
</evidence>
<sequence length="228" mass="25405">MIQITNVSKIYPNGAKALVDISLKIDKGEFVFLVGPSGAGKSTLIRLLYREELPTRGQVTMNGKSMIRMREREVPHLRRNIGVIFQDFRLLPNKTAFENVAFALEVIGVGNREVKSRTKKALELVGLANKEKAFPHELSGGEQQRVSVARAIVNNPSLLVADEPTGNLDSETAWEIMELLYNINRRGTTVVMATHARDIVEQMQKRVITIEDGKVARDQKQGAYGYGT</sequence>